<evidence type="ECO:0000256" key="1">
    <source>
        <dbReference type="SAM" id="MobiDB-lite"/>
    </source>
</evidence>
<proteinExistence type="predicted"/>
<reference evidence="2 3" key="1">
    <citation type="journal article" date="2023" name="bioRxiv">
        <title>Conserved and derived expression patterns and positive selection on dental genes reveal complex evolutionary context of ever-growing rodent molars.</title>
        <authorList>
            <person name="Calamari Z.T."/>
            <person name="Song A."/>
            <person name="Cohen E."/>
            <person name="Akter M."/>
            <person name="Roy R.D."/>
            <person name="Hallikas O."/>
            <person name="Christensen M.M."/>
            <person name="Li P."/>
            <person name="Marangoni P."/>
            <person name="Jernvall J."/>
            <person name="Klein O.D."/>
        </authorList>
    </citation>
    <scope>NUCLEOTIDE SEQUENCE [LARGE SCALE GENOMIC DNA]</scope>
    <source>
        <strain evidence="2">V071</strain>
    </source>
</reference>
<accession>A0AAW0JK42</accession>
<evidence type="ECO:0000313" key="2">
    <source>
        <dbReference type="EMBL" id="KAK7827139.1"/>
    </source>
</evidence>
<feature type="compositionally biased region" description="Basic and acidic residues" evidence="1">
    <location>
        <begin position="21"/>
        <end position="44"/>
    </location>
</feature>
<organism evidence="2 3">
    <name type="scientific">Myodes glareolus</name>
    <name type="common">Bank vole</name>
    <name type="synonym">Clethrionomys glareolus</name>
    <dbReference type="NCBI Taxonomy" id="447135"/>
    <lineage>
        <taxon>Eukaryota</taxon>
        <taxon>Metazoa</taxon>
        <taxon>Chordata</taxon>
        <taxon>Craniata</taxon>
        <taxon>Vertebrata</taxon>
        <taxon>Euteleostomi</taxon>
        <taxon>Mammalia</taxon>
        <taxon>Eutheria</taxon>
        <taxon>Euarchontoglires</taxon>
        <taxon>Glires</taxon>
        <taxon>Rodentia</taxon>
        <taxon>Myomorpha</taxon>
        <taxon>Muroidea</taxon>
        <taxon>Cricetidae</taxon>
        <taxon>Arvicolinae</taxon>
        <taxon>Myodes</taxon>
    </lineage>
</organism>
<gene>
    <name evidence="2" type="ORF">U0070_019935</name>
</gene>
<sequence>MEYPDTSSATKKTTIGNEECLESKETCGDRDDGETEDRVDGQTEDRDDGDAEDRDDGDTEDRNDGDTEDRDDKDTEDRDDGQTEDRVKNIEEQPNDSGTEDQQGILCLLGTDVPFDGFYQDAEHQGHSKNGIAKRPYHVCPEKAKGALPVLPDVARPQAKQPDDHGYQVGEDGEGIGGQGERVAQRSLRHKYGEVAVLHTQLLDLSIEEVLNEFPNGVRPGTENIAAAHTQQQTQAYTQLLSATCTVPSAGGALVQLSLLDPLMICVIKSHDQFPFKVNLVVLVQKSSFCMPNVIKQNKEPVKFHYNQQPGLNAGLQD</sequence>
<keyword evidence="3" id="KW-1185">Reference proteome</keyword>
<feature type="compositionally biased region" description="Acidic residues" evidence="1">
    <location>
        <begin position="45"/>
        <end position="59"/>
    </location>
</feature>
<feature type="compositionally biased region" description="Basic and acidic residues" evidence="1">
    <location>
        <begin position="60"/>
        <end position="91"/>
    </location>
</feature>
<feature type="region of interest" description="Disordered" evidence="1">
    <location>
        <begin position="157"/>
        <end position="182"/>
    </location>
</feature>
<dbReference type="Proteomes" id="UP001488838">
    <property type="component" value="Unassembled WGS sequence"/>
</dbReference>
<evidence type="ECO:0000313" key="3">
    <source>
        <dbReference type="Proteomes" id="UP001488838"/>
    </source>
</evidence>
<feature type="region of interest" description="Disordered" evidence="1">
    <location>
        <begin position="1"/>
        <end position="102"/>
    </location>
</feature>
<name>A0AAW0JK42_MYOGA</name>
<comment type="caution">
    <text evidence="2">The sequence shown here is derived from an EMBL/GenBank/DDBJ whole genome shotgun (WGS) entry which is preliminary data.</text>
</comment>
<feature type="compositionally biased region" description="Polar residues" evidence="1">
    <location>
        <begin position="1"/>
        <end position="16"/>
    </location>
</feature>
<protein>
    <submittedName>
        <fullName evidence="2">Uncharacterized protein</fullName>
    </submittedName>
</protein>
<dbReference type="AlphaFoldDB" id="A0AAW0JK42"/>
<dbReference type="EMBL" id="JBBHLL010000031">
    <property type="protein sequence ID" value="KAK7827139.1"/>
    <property type="molecule type" value="Genomic_DNA"/>
</dbReference>